<dbReference type="AlphaFoldDB" id="A0A166TYJ3"/>
<dbReference type="EMBL" id="KV417490">
    <property type="protein sequence ID" value="KZP31123.1"/>
    <property type="molecule type" value="Genomic_DNA"/>
</dbReference>
<keyword evidence="1" id="KW-1133">Transmembrane helix</keyword>
<keyword evidence="1" id="KW-0472">Membrane</keyword>
<evidence type="ECO:0000313" key="2">
    <source>
        <dbReference type="EMBL" id="KZP31123.1"/>
    </source>
</evidence>
<proteinExistence type="predicted"/>
<name>A0A166TYJ3_9AGAM</name>
<sequence>MPSPHCYLYPHQTLAYHYPHSSPIHHYVVYALCCKSVFYACLRYITRYKNK</sequence>
<feature type="transmembrane region" description="Helical" evidence="1">
    <location>
        <begin position="24"/>
        <end position="45"/>
    </location>
</feature>
<keyword evidence="1" id="KW-0812">Transmembrane</keyword>
<gene>
    <name evidence="2" type="ORF">FIBSPDRAFT_42079</name>
</gene>
<evidence type="ECO:0000256" key="1">
    <source>
        <dbReference type="SAM" id="Phobius"/>
    </source>
</evidence>
<reference evidence="2" key="1">
    <citation type="journal article" date="2016" name="Mol. Biol. Evol.">
        <title>Comparative Genomics of Early-Diverging Mushroom-Forming Fungi Provides Insights into the Origins of Lignocellulose Decay Capabilities.</title>
        <authorList>
            <person name="Nagy L.G."/>
            <person name="Riley R."/>
            <person name="Tritt A."/>
            <person name="Adam C."/>
            <person name="Daum C."/>
            <person name="Floudas D."/>
            <person name="Sun H."/>
            <person name="Yadav J.S."/>
            <person name="Pangilinan J."/>
            <person name="Larsson K.H."/>
            <person name="Matsuura K."/>
            <person name="Barry K."/>
            <person name="Labutti K."/>
            <person name="Kuo R."/>
            <person name="Ohm R.A."/>
            <person name="Bhattacharya S.S."/>
            <person name="Shirouzu T."/>
            <person name="Yoshinaga Y."/>
            <person name="Martin F.M."/>
            <person name="Grigoriev I.V."/>
            <person name="Hibbett D.S."/>
        </authorList>
    </citation>
    <scope>NUCLEOTIDE SEQUENCE [LARGE SCALE GENOMIC DNA]</scope>
    <source>
        <strain evidence="2">CBS 109695</strain>
    </source>
</reference>
<protein>
    <submittedName>
        <fullName evidence="2">Uncharacterized protein</fullName>
    </submittedName>
</protein>
<organism evidence="2">
    <name type="scientific">Athelia psychrophila</name>
    <dbReference type="NCBI Taxonomy" id="1759441"/>
    <lineage>
        <taxon>Eukaryota</taxon>
        <taxon>Fungi</taxon>
        <taxon>Dikarya</taxon>
        <taxon>Basidiomycota</taxon>
        <taxon>Agaricomycotina</taxon>
        <taxon>Agaricomycetes</taxon>
        <taxon>Agaricomycetidae</taxon>
        <taxon>Atheliales</taxon>
        <taxon>Atheliaceae</taxon>
        <taxon>Athelia</taxon>
    </lineage>
</organism>
<accession>A0A166TYJ3</accession>